<dbReference type="PANTHER" id="PTHR30344">
    <property type="entry name" value="6-PHOSPHOGLUCONOLACTONASE-RELATED"/>
    <property type="match status" value="1"/>
</dbReference>
<reference evidence="2" key="1">
    <citation type="submission" date="2021-01" db="EMBL/GenBank/DDBJ databases">
        <title>Whole genome shotgun sequence of Virgisporangium aliadipatigenens NBRC 105644.</title>
        <authorList>
            <person name="Komaki H."/>
            <person name="Tamura T."/>
        </authorList>
    </citation>
    <scope>NUCLEOTIDE SEQUENCE</scope>
    <source>
        <strain evidence="2">NBRC 105644</strain>
    </source>
</reference>
<dbReference type="Pfam" id="PF10282">
    <property type="entry name" value="Lactonase"/>
    <property type="match status" value="1"/>
</dbReference>
<dbReference type="InterPro" id="IPR019405">
    <property type="entry name" value="Lactonase_7-beta_prop"/>
</dbReference>
<proteinExistence type="inferred from homology"/>
<dbReference type="SUPFAM" id="SSF51004">
    <property type="entry name" value="C-terminal (heme d1) domain of cytochrome cd1-nitrite reductase"/>
    <property type="match status" value="1"/>
</dbReference>
<dbReference type="GO" id="GO:0017057">
    <property type="term" value="F:6-phosphogluconolactonase activity"/>
    <property type="evidence" value="ECO:0007669"/>
    <property type="project" value="TreeGrafter"/>
</dbReference>
<dbReference type="InterPro" id="IPR015943">
    <property type="entry name" value="WD40/YVTN_repeat-like_dom_sf"/>
</dbReference>
<dbReference type="EMBL" id="BOPF01000015">
    <property type="protein sequence ID" value="GIJ47481.1"/>
    <property type="molecule type" value="Genomic_DNA"/>
</dbReference>
<dbReference type="InterPro" id="IPR011048">
    <property type="entry name" value="Haem_d1_sf"/>
</dbReference>
<dbReference type="AlphaFoldDB" id="A0A8J3YPD5"/>
<dbReference type="PANTHER" id="PTHR30344:SF1">
    <property type="entry name" value="6-PHOSPHOGLUCONOLACTONASE"/>
    <property type="match status" value="1"/>
</dbReference>
<dbReference type="InterPro" id="IPR050282">
    <property type="entry name" value="Cycloisomerase_2"/>
</dbReference>
<keyword evidence="3" id="KW-1185">Reference proteome</keyword>
<comment type="similarity">
    <text evidence="1">Belongs to the cycloisomerase 2 family.</text>
</comment>
<dbReference type="RefSeq" id="WP_203900988.1">
    <property type="nucleotide sequence ID" value="NZ_BOPF01000015.1"/>
</dbReference>
<evidence type="ECO:0000256" key="1">
    <source>
        <dbReference type="ARBA" id="ARBA00005564"/>
    </source>
</evidence>
<dbReference type="Proteomes" id="UP000619260">
    <property type="component" value="Unassembled WGS sequence"/>
</dbReference>
<gene>
    <name evidence="2" type="ORF">Val02_43670</name>
</gene>
<evidence type="ECO:0008006" key="4">
    <source>
        <dbReference type="Google" id="ProtNLM"/>
    </source>
</evidence>
<evidence type="ECO:0000313" key="2">
    <source>
        <dbReference type="EMBL" id="GIJ47481.1"/>
    </source>
</evidence>
<dbReference type="GO" id="GO:0005829">
    <property type="term" value="C:cytosol"/>
    <property type="evidence" value="ECO:0007669"/>
    <property type="project" value="TreeGrafter"/>
</dbReference>
<accession>A0A8J3YPD5</accession>
<organism evidence="2 3">
    <name type="scientific">Virgisporangium aliadipatigenens</name>
    <dbReference type="NCBI Taxonomy" id="741659"/>
    <lineage>
        <taxon>Bacteria</taxon>
        <taxon>Bacillati</taxon>
        <taxon>Actinomycetota</taxon>
        <taxon>Actinomycetes</taxon>
        <taxon>Micromonosporales</taxon>
        <taxon>Micromonosporaceae</taxon>
        <taxon>Virgisporangium</taxon>
    </lineage>
</organism>
<name>A0A8J3YPD5_9ACTN</name>
<sequence length="328" mass="34652">MLYVGGHSRGIAIVDPEQFVVRRTVPGPDDPVCLAHSPDGRYVYAAHFLDPALISAYAVDGPDLHPLGAQPCGGAEPVHLSVSPDGRWILVANWGSGSFATLPVEADGGVGPVADVVTHPQRYAHWIGADPSGRWILAVHMGLGSVLTYRLDPSTGRLALHAEAPLHRPGGVRGLAFHPDGRTCYVVNELEPTLTLCDFDITTGRLTQVMTVPTLDGGIAPGHSSAIVVDPTGKFVYIGHRGPDKIAQLTGGTPPRLTALGDSGGHFPRDMLLSADGTKMWVANERGDSVAELIVDPKDGQLSTSGRVLSISTPTSLMTIRSPLRDRS</sequence>
<protein>
    <recommendedName>
        <fullName evidence="4">Beta-propeller fold lactonase family protein</fullName>
    </recommendedName>
</protein>
<comment type="caution">
    <text evidence="2">The sequence shown here is derived from an EMBL/GenBank/DDBJ whole genome shotgun (WGS) entry which is preliminary data.</text>
</comment>
<dbReference type="Gene3D" id="2.130.10.10">
    <property type="entry name" value="YVTN repeat-like/Quinoprotein amine dehydrogenase"/>
    <property type="match status" value="1"/>
</dbReference>
<evidence type="ECO:0000313" key="3">
    <source>
        <dbReference type="Proteomes" id="UP000619260"/>
    </source>
</evidence>